<reference evidence="1" key="1">
    <citation type="journal article" date="2014" name="Front. Microbiol.">
        <title>High frequency of phylogenetically diverse reductive dehalogenase-homologous genes in deep subseafloor sedimentary metagenomes.</title>
        <authorList>
            <person name="Kawai M."/>
            <person name="Futagami T."/>
            <person name="Toyoda A."/>
            <person name="Takaki Y."/>
            <person name="Nishi S."/>
            <person name="Hori S."/>
            <person name="Arai W."/>
            <person name="Tsubouchi T."/>
            <person name="Morono Y."/>
            <person name="Uchiyama I."/>
            <person name="Ito T."/>
            <person name="Fujiyama A."/>
            <person name="Inagaki F."/>
            <person name="Takami H."/>
        </authorList>
    </citation>
    <scope>NUCLEOTIDE SEQUENCE</scope>
    <source>
        <strain evidence="1">Expedition CK06-06</strain>
    </source>
</reference>
<feature type="non-terminal residue" evidence="1">
    <location>
        <position position="1"/>
    </location>
</feature>
<feature type="non-terminal residue" evidence="1">
    <location>
        <position position="271"/>
    </location>
</feature>
<name>X1K1H5_9ZZZZ</name>
<gene>
    <name evidence="1" type="ORF">S03H2_42374</name>
</gene>
<dbReference type="AlphaFoldDB" id="X1K1H5"/>
<dbReference type="EMBL" id="BARU01026373">
    <property type="protein sequence ID" value="GAH75943.1"/>
    <property type="molecule type" value="Genomic_DNA"/>
</dbReference>
<proteinExistence type="predicted"/>
<comment type="caution">
    <text evidence="1">The sequence shown here is derived from an EMBL/GenBank/DDBJ whole genome shotgun (WGS) entry which is preliminary data.</text>
</comment>
<organism evidence="1">
    <name type="scientific">marine sediment metagenome</name>
    <dbReference type="NCBI Taxonomy" id="412755"/>
    <lineage>
        <taxon>unclassified sequences</taxon>
        <taxon>metagenomes</taxon>
        <taxon>ecological metagenomes</taxon>
    </lineage>
</organism>
<protein>
    <submittedName>
        <fullName evidence="1">Uncharacterized protein</fullName>
    </submittedName>
</protein>
<sequence>NVMWQVGEYWQRVTSAEFREVGIIPGVKLNLESDLKRRLPSGEYKLRGTLYVDGRRIRPLVKEIEFVGDPTVSKVAADTSLILEPSTLSIKAVPGGTRTAGIKIGSLSEEAVNVSVDVEVPKSFRGTSLGELKGEDLSCAEWVKVVPDDFTLRPGRHRNIRIITRLPKNEKIYPNYYAILNFHATYTDGQSAGKNTSLILLENAKIKAKPAAQIIKASLAAEEGSRYIIRTKSSNVGDVHFTPECKAIVTKPDGALVLESALSGQRHVMLP</sequence>
<accession>X1K1H5</accession>
<evidence type="ECO:0000313" key="1">
    <source>
        <dbReference type="EMBL" id="GAH75943.1"/>
    </source>
</evidence>